<feature type="transmembrane region" description="Helical" evidence="1">
    <location>
        <begin position="6"/>
        <end position="26"/>
    </location>
</feature>
<comment type="caution">
    <text evidence="2">The sequence shown here is derived from an EMBL/GenBank/DDBJ whole genome shotgun (WGS) entry which is preliminary data.</text>
</comment>
<protein>
    <submittedName>
        <fullName evidence="2">Uncharacterized protein</fullName>
    </submittedName>
</protein>
<feature type="transmembrane region" description="Helical" evidence="1">
    <location>
        <begin position="38"/>
        <end position="56"/>
    </location>
</feature>
<feature type="transmembrane region" description="Helical" evidence="1">
    <location>
        <begin position="62"/>
        <end position="80"/>
    </location>
</feature>
<keyword evidence="1" id="KW-0472">Membrane</keyword>
<gene>
    <name evidence="2" type="ORF">C7B46_00105</name>
</gene>
<evidence type="ECO:0000256" key="1">
    <source>
        <dbReference type="SAM" id="Phobius"/>
    </source>
</evidence>
<keyword evidence="1" id="KW-0812">Transmembrane</keyword>
<evidence type="ECO:0000313" key="3">
    <source>
        <dbReference type="Proteomes" id="UP000242972"/>
    </source>
</evidence>
<accession>A0A2T2XLQ7</accession>
<dbReference type="EMBL" id="PXYW01000001">
    <property type="protein sequence ID" value="PSR35432.1"/>
    <property type="molecule type" value="Genomic_DNA"/>
</dbReference>
<dbReference type="AlphaFoldDB" id="A0A2T2XLQ7"/>
<dbReference type="Proteomes" id="UP000242972">
    <property type="component" value="Unassembled WGS sequence"/>
</dbReference>
<organism evidence="2 3">
    <name type="scientific">Sulfobacillus benefaciens</name>
    <dbReference type="NCBI Taxonomy" id="453960"/>
    <lineage>
        <taxon>Bacteria</taxon>
        <taxon>Bacillati</taxon>
        <taxon>Bacillota</taxon>
        <taxon>Clostridia</taxon>
        <taxon>Eubacteriales</taxon>
        <taxon>Clostridiales Family XVII. Incertae Sedis</taxon>
        <taxon>Sulfobacillus</taxon>
    </lineage>
</organism>
<reference evidence="2 3" key="1">
    <citation type="journal article" date="2014" name="BMC Genomics">
        <title>Comparison of environmental and isolate Sulfobacillus genomes reveals diverse carbon, sulfur, nitrogen, and hydrogen metabolisms.</title>
        <authorList>
            <person name="Justice N.B."/>
            <person name="Norman A."/>
            <person name="Brown C.T."/>
            <person name="Singh A."/>
            <person name="Thomas B.C."/>
            <person name="Banfield J.F."/>
        </authorList>
    </citation>
    <scope>NUCLEOTIDE SEQUENCE [LARGE SCALE GENOMIC DNA]</scope>
    <source>
        <strain evidence="2">AMDSBA4</strain>
    </source>
</reference>
<sequence>MSLTLVHVLFVVIMTTIGASFGRFIRNRSKRLLYLKETVRAVLFLLGTLAVVWYLAGTHASGVAKAGLAGLYIGLVYGLIASDPRPRNTSPPKDMVPPKK</sequence>
<proteinExistence type="predicted"/>
<evidence type="ECO:0000313" key="2">
    <source>
        <dbReference type="EMBL" id="PSR35432.1"/>
    </source>
</evidence>
<keyword evidence="1" id="KW-1133">Transmembrane helix</keyword>
<name>A0A2T2XLQ7_9FIRM</name>